<evidence type="ECO:0000313" key="6">
    <source>
        <dbReference type="Proteomes" id="UP000800092"/>
    </source>
</evidence>
<accession>A0A6A6H204</accession>
<evidence type="ECO:0000256" key="2">
    <source>
        <dbReference type="ARBA" id="ARBA00022679"/>
    </source>
</evidence>
<dbReference type="Gene3D" id="3.40.50.150">
    <property type="entry name" value="Vaccinia Virus protein VP39"/>
    <property type="match status" value="1"/>
</dbReference>
<keyword evidence="2 5" id="KW-0808">Transferase</keyword>
<keyword evidence="6" id="KW-1185">Reference proteome</keyword>
<dbReference type="InterPro" id="IPR036390">
    <property type="entry name" value="WH_DNA-bd_sf"/>
</dbReference>
<dbReference type="Proteomes" id="UP000800092">
    <property type="component" value="Unassembled WGS sequence"/>
</dbReference>
<dbReference type="InterPro" id="IPR016461">
    <property type="entry name" value="COMT-like"/>
</dbReference>
<dbReference type="OrthoDB" id="2410195at2759"/>
<evidence type="ECO:0000259" key="4">
    <source>
        <dbReference type="Pfam" id="PF00891"/>
    </source>
</evidence>
<dbReference type="EMBL" id="ML991819">
    <property type="protein sequence ID" value="KAF2232055.1"/>
    <property type="molecule type" value="Genomic_DNA"/>
</dbReference>
<dbReference type="PROSITE" id="PS51683">
    <property type="entry name" value="SAM_OMT_II"/>
    <property type="match status" value="1"/>
</dbReference>
<evidence type="ECO:0000256" key="1">
    <source>
        <dbReference type="ARBA" id="ARBA00022603"/>
    </source>
</evidence>
<name>A0A6A6H204_VIRVR</name>
<dbReference type="AlphaFoldDB" id="A0A6A6H204"/>
<proteinExistence type="predicted"/>
<organism evidence="5 6">
    <name type="scientific">Viridothelium virens</name>
    <name type="common">Speckled blister lichen</name>
    <name type="synonym">Trypethelium virens</name>
    <dbReference type="NCBI Taxonomy" id="1048519"/>
    <lineage>
        <taxon>Eukaryota</taxon>
        <taxon>Fungi</taxon>
        <taxon>Dikarya</taxon>
        <taxon>Ascomycota</taxon>
        <taxon>Pezizomycotina</taxon>
        <taxon>Dothideomycetes</taxon>
        <taxon>Dothideomycetes incertae sedis</taxon>
        <taxon>Trypetheliales</taxon>
        <taxon>Trypetheliaceae</taxon>
        <taxon>Viridothelium</taxon>
    </lineage>
</organism>
<evidence type="ECO:0000313" key="5">
    <source>
        <dbReference type="EMBL" id="KAF2232055.1"/>
    </source>
</evidence>
<dbReference type="Gene3D" id="1.10.10.10">
    <property type="entry name" value="Winged helix-like DNA-binding domain superfamily/Winged helix DNA-binding domain"/>
    <property type="match status" value="1"/>
</dbReference>
<sequence>MSGTNGTSHNGVGAATESAASKLDALVQIFDKNAKFLSSSSSQDLSGTSEAEQNARRSLLDASLEIQRLVATPEDFIEQLQINYEHLAAFDWLTEFGVLNHIPINQTLSFEDVATSAKVPADRLRRVVRMAATSNILQEPTPGYVAHSRLSAQIISDPTYLAWVRYVIKYGSTAAGHFARADKKWDHSKEKNHTAWNMAQNVDEPLFVHVGKNKEMTADFAGYMKNMKKSEGLSLKHVLSGFDWASLGEAHVVDIGGSYGDYSILVASHYPSLRFTIQDLPETIEQAKQILPTLDPAVASRITFSAHSFWDSQPIRDADVFFLRRVLHDWPFAESQKILQNLAEALKPGAVIVIMDAVLPVPGSRPARQEAMHRVRDMHMAQSLNAREREIGEWEELFNSTTPKLRLKSVNEPAGSQLSLLVATRDN</sequence>
<dbReference type="GO" id="GO:0008171">
    <property type="term" value="F:O-methyltransferase activity"/>
    <property type="evidence" value="ECO:0007669"/>
    <property type="project" value="InterPro"/>
</dbReference>
<dbReference type="SUPFAM" id="SSF53335">
    <property type="entry name" value="S-adenosyl-L-methionine-dependent methyltransferases"/>
    <property type="match status" value="1"/>
</dbReference>
<dbReference type="InterPro" id="IPR029063">
    <property type="entry name" value="SAM-dependent_MTases_sf"/>
</dbReference>
<dbReference type="InterPro" id="IPR036388">
    <property type="entry name" value="WH-like_DNA-bd_sf"/>
</dbReference>
<dbReference type="PANTHER" id="PTHR43712">
    <property type="entry name" value="PUTATIVE (AFU_ORTHOLOGUE AFUA_4G14580)-RELATED"/>
    <property type="match status" value="1"/>
</dbReference>
<dbReference type="SUPFAM" id="SSF46785">
    <property type="entry name" value="Winged helix' DNA-binding domain"/>
    <property type="match status" value="1"/>
</dbReference>
<dbReference type="PANTHER" id="PTHR43712:SF19">
    <property type="entry name" value="DUAL O-METHYLTRANSFERASE_FAD-DEPENDENT MONOOXYGENASE ELCB"/>
    <property type="match status" value="1"/>
</dbReference>
<dbReference type="CDD" id="cd02440">
    <property type="entry name" value="AdoMet_MTases"/>
    <property type="match status" value="1"/>
</dbReference>
<keyword evidence="1 5" id="KW-0489">Methyltransferase</keyword>
<keyword evidence="3" id="KW-0949">S-adenosyl-L-methionine</keyword>
<protein>
    <submittedName>
        <fullName evidence="5">S-adenosyl-L-methionine-dependent methyltransferase</fullName>
    </submittedName>
</protein>
<dbReference type="GO" id="GO:0032259">
    <property type="term" value="P:methylation"/>
    <property type="evidence" value="ECO:0007669"/>
    <property type="project" value="UniProtKB-KW"/>
</dbReference>
<gene>
    <name evidence="5" type="ORF">EV356DRAFT_517711</name>
</gene>
<feature type="domain" description="O-methyltransferase C-terminal" evidence="4">
    <location>
        <begin position="190"/>
        <end position="400"/>
    </location>
</feature>
<dbReference type="Pfam" id="PF00891">
    <property type="entry name" value="Methyltransf_2"/>
    <property type="match status" value="1"/>
</dbReference>
<dbReference type="InterPro" id="IPR001077">
    <property type="entry name" value="COMT_C"/>
</dbReference>
<evidence type="ECO:0000256" key="3">
    <source>
        <dbReference type="ARBA" id="ARBA00022691"/>
    </source>
</evidence>
<reference evidence="5" key="1">
    <citation type="journal article" date="2020" name="Stud. Mycol.">
        <title>101 Dothideomycetes genomes: a test case for predicting lifestyles and emergence of pathogens.</title>
        <authorList>
            <person name="Haridas S."/>
            <person name="Albert R."/>
            <person name="Binder M."/>
            <person name="Bloem J."/>
            <person name="Labutti K."/>
            <person name="Salamov A."/>
            <person name="Andreopoulos B."/>
            <person name="Baker S."/>
            <person name="Barry K."/>
            <person name="Bills G."/>
            <person name="Bluhm B."/>
            <person name="Cannon C."/>
            <person name="Castanera R."/>
            <person name="Culley D."/>
            <person name="Daum C."/>
            <person name="Ezra D."/>
            <person name="Gonzalez J."/>
            <person name="Henrissat B."/>
            <person name="Kuo A."/>
            <person name="Liang C."/>
            <person name="Lipzen A."/>
            <person name="Lutzoni F."/>
            <person name="Magnuson J."/>
            <person name="Mondo S."/>
            <person name="Nolan M."/>
            <person name="Ohm R."/>
            <person name="Pangilinan J."/>
            <person name="Park H.-J."/>
            <person name="Ramirez L."/>
            <person name="Alfaro M."/>
            <person name="Sun H."/>
            <person name="Tritt A."/>
            <person name="Yoshinaga Y."/>
            <person name="Zwiers L.-H."/>
            <person name="Turgeon B."/>
            <person name="Goodwin S."/>
            <person name="Spatafora J."/>
            <person name="Crous P."/>
            <person name="Grigoriev I."/>
        </authorList>
    </citation>
    <scope>NUCLEOTIDE SEQUENCE</scope>
    <source>
        <strain evidence="5">Tuck. ex Michener</strain>
    </source>
</reference>